<dbReference type="Pfam" id="PF08546">
    <property type="entry name" value="ApbA_C"/>
    <property type="match status" value="1"/>
</dbReference>
<dbReference type="InterPro" id="IPR013874">
    <property type="entry name" value="Cdc37_Hsp90-bd"/>
</dbReference>
<dbReference type="InterPro" id="IPR013873">
    <property type="entry name" value="Cdc37_C"/>
</dbReference>
<dbReference type="GO" id="GO:0051087">
    <property type="term" value="F:protein-folding chaperone binding"/>
    <property type="evidence" value="ECO:0007669"/>
    <property type="project" value="TreeGrafter"/>
</dbReference>
<reference evidence="10" key="1">
    <citation type="submission" date="2022-10" db="EMBL/GenBank/DDBJ databases">
        <title>Tapping the CABI collections for fungal endophytes: first genome assemblies for Collariella, Neodidymelliopsis, Ascochyta clinopodiicola, Didymella pomorum, Didymosphaeria variabile, Neocosmospora piperis and Neocucurbitaria cava.</title>
        <authorList>
            <person name="Hill R."/>
        </authorList>
    </citation>
    <scope>NUCLEOTIDE SEQUENCE</scope>
    <source>
        <strain evidence="10">IMI 360193</strain>
    </source>
</reference>
<feature type="compositionally biased region" description="Basic and acidic residues" evidence="6">
    <location>
        <begin position="368"/>
        <end position="377"/>
    </location>
</feature>
<feature type="domain" description="Cdc37 C-terminal" evidence="7">
    <location>
        <begin position="539"/>
        <end position="646"/>
    </location>
</feature>
<organism evidence="10 11">
    <name type="scientific">Didymella glomerata</name>
    <dbReference type="NCBI Taxonomy" id="749621"/>
    <lineage>
        <taxon>Eukaryota</taxon>
        <taxon>Fungi</taxon>
        <taxon>Dikarya</taxon>
        <taxon>Ascomycota</taxon>
        <taxon>Pezizomycotina</taxon>
        <taxon>Dothideomycetes</taxon>
        <taxon>Pleosporomycetidae</taxon>
        <taxon>Pleosporales</taxon>
        <taxon>Pleosporineae</taxon>
        <taxon>Didymellaceae</taxon>
        <taxon>Didymella</taxon>
    </lineage>
</organism>
<dbReference type="SUPFAM" id="SSF101391">
    <property type="entry name" value="Hsp90 co-chaperone CDC37"/>
    <property type="match status" value="1"/>
</dbReference>
<dbReference type="InterPro" id="IPR013328">
    <property type="entry name" value="6PGD_dom2"/>
</dbReference>
<dbReference type="GO" id="GO:0050821">
    <property type="term" value="P:protein stabilization"/>
    <property type="evidence" value="ECO:0007669"/>
    <property type="project" value="TreeGrafter"/>
</dbReference>
<dbReference type="EMBL" id="JAPEUV010000227">
    <property type="protein sequence ID" value="KAJ4330102.1"/>
    <property type="molecule type" value="Genomic_DNA"/>
</dbReference>
<dbReference type="Proteomes" id="UP001140562">
    <property type="component" value="Unassembled WGS sequence"/>
</dbReference>
<evidence type="ECO:0000256" key="1">
    <source>
        <dbReference type="ARBA" id="ARBA00004496"/>
    </source>
</evidence>
<evidence type="ECO:0000256" key="4">
    <source>
        <dbReference type="ARBA" id="ARBA00023186"/>
    </source>
</evidence>
<dbReference type="GO" id="GO:0031072">
    <property type="term" value="F:heat shock protein binding"/>
    <property type="evidence" value="ECO:0007669"/>
    <property type="project" value="TreeGrafter"/>
</dbReference>
<dbReference type="FunFam" id="1.20.58.610:FF:000002">
    <property type="entry name" value="Hsp90 co-chaperone Cdc37, putative"/>
    <property type="match status" value="1"/>
</dbReference>
<sequence>MIEDVNENLWPDPETRPSFITGVISHGVTLKGPFDIKHTGPAATSLGPVPRDEGLDQTLAPSTAFLLDTLPRAPRLNCQTFEFRDILQRQLEKLAVNAFSNPLTALADSTVEYLFSIPEVCSALMREISSVILALPELQGLDKMVINYSKWDALELSDDSDIEVHPNVDKKSFIRAKQAQIHQERDHRRHQIKTLKYERIINDGLTTRIDSLLTALKSHKAKLAEGGNEDQLVFQAMMESMMGQKENAPPPPPEGVHEHIKDKPTYPQMMASMVDIVKKEIDASNSTDSRYDQFIAGLHKEKGRVEDLQKQLLAKLAELEKEDKRHITSDDIKEGFSYSAVKKEDQKKPTPAASTSKAETVELLNAPKRPEATRTDTADSGADADIEEGTAVDDDSVEASALAKKFATIKAGDWYTCLQFLMAHSEILAESETDGLLVEAFNAELDGKPKHARQCVHAGLLLQYCRQLGGRQGVELFFKRIQTRDHQAAKMFSDDVDQTYHRIKTRAAEIQKERKDNPEPEGVEQIQLHAVDPGTEIRIAVPPASPTATDPQEREIETMARGIFETFPPGLQRALETGRLDEINKVLAKMSVEEAEEVVEKLGEGGMLSVEQGVIDATTEEGQRTFEEIERSRRMPGERVEEVDPETGDPA</sequence>
<dbReference type="Pfam" id="PF08564">
    <property type="entry name" value="CDC37_C"/>
    <property type="match status" value="1"/>
</dbReference>
<feature type="domain" description="Cdc37 N-terminal" evidence="9">
    <location>
        <begin position="145"/>
        <end position="339"/>
    </location>
</feature>
<gene>
    <name evidence="10" type="primary">CDC37</name>
    <name evidence="10" type="ORF">N0V87_010300</name>
</gene>
<comment type="similarity">
    <text evidence="2">Belongs to the CDC37 family.</text>
</comment>
<evidence type="ECO:0000259" key="9">
    <source>
        <dbReference type="SMART" id="SM01071"/>
    </source>
</evidence>
<dbReference type="Pfam" id="PF03234">
    <property type="entry name" value="CDC37_N"/>
    <property type="match status" value="1"/>
</dbReference>
<evidence type="ECO:0000256" key="2">
    <source>
        <dbReference type="ARBA" id="ARBA00006222"/>
    </source>
</evidence>
<dbReference type="InterPro" id="IPR008927">
    <property type="entry name" value="6-PGluconate_DH-like_C_sf"/>
</dbReference>
<dbReference type="GO" id="GO:0019901">
    <property type="term" value="F:protein kinase binding"/>
    <property type="evidence" value="ECO:0007669"/>
    <property type="project" value="InterPro"/>
</dbReference>
<dbReference type="GO" id="GO:0006457">
    <property type="term" value="P:protein folding"/>
    <property type="evidence" value="ECO:0007669"/>
    <property type="project" value="TreeGrafter"/>
</dbReference>
<evidence type="ECO:0000313" key="11">
    <source>
        <dbReference type="Proteomes" id="UP001140562"/>
    </source>
</evidence>
<dbReference type="SMART" id="SM01071">
    <property type="entry name" value="CDC37_N"/>
    <property type="match status" value="1"/>
</dbReference>
<evidence type="ECO:0000259" key="7">
    <source>
        <dbReference type="SMART" id="SM01069"/>
    </source>
</evidence>
<dbReference type="GO" id="GO:0051082">
    <property type="term" value="F:unfolded protein binding"/>
    <property type="evidence" value="ECO:0007669"/>
    <property type="project" value="TreeGrafter"/>
</dbReference>
<accession>A0A9W9BUE5</accession>
<evidence type="ECO:0000313" key="10">
    <source>
        <dbReference type="EMBL" id="KAJ4330102.1"/>
    </source>
</evidence>
<keyword evidence="11" id="KW-1185">Reference proteome</keyword>
<proteinExistence type="inferred from homology"/>
<feature type="domain" description="Cdc37 Hsp90 binding" evidence="8">
    <location>
        <begin position="337"/>
        <end position="522"/>
    </location>
</feature>
<dbReference type="SMART" id="SM01069">
    <property type="entry name" value="CDC37_C"/>
    <property type="match status" value="1"/>
</dbReference>
<evidence type="ECO:0000259" key="8">
    <source>
        <dbReference type="SMART" id="SM01070"/>
    </source>
</evidence>
<dbReference type="GO" id="GO:0005737">
    <property type="term" value="C:cytoplasm"/>
    <property type="evidence" value="ECO:0007669"/>
    <property type="project" value="UniProtKB-SubCell"/>
</dbReference>
<feature type="compositionally biased region" description="Basic and acidic residues" evidence="6">
    <location>
        <begin position="623"/>
        <end position="642"/>
    </location>
</feature>
<dbReference type="SUPFAM" id="SSF48179">
    <property type="entry name" value="6-phosphogluconate dehydrogenase C-terminal domain-like"/>
    <property type="match status" value="1"/>
</dbReference>
<dbReference type="Gene3D" id="1.20.58.610">
    <property type="entry name" value="Cdc37, Hsp90 binding domain"/>
    <property type="match status" value="1"/>
</dbReference>
<dbReference type="PANTHER" id="PTHR12800:SF4">
    <property type="entry name" value="HSP90 CO-CHAPERONE CDC37"/>
    <property type="match status" value="1"/>
</dbReference>
<keyword evidence="4" id="KW-0143">Chaperone</keyword>
<dbReference type="InterPro" id="IPR013752">
    <property type="entry name" value="KPA_reductase"/>
</dbReference>
<evidence type="ECO:0000256" key="6">
    <source>
        <dbReference type="SAM" id="MobiDB-lite"/>
    </source>
</evidence>
<dbReference type="OrthoDB" id="440202at2759"/>
<dbReference type="SMART" id="SM01070">
    <property type="entry name" value="CDC37_M"/>
    <property type="match status" value="1"/>
</dbReference>
<dbReference type="InterPro" id="IPR004918">
    <property type="entry name" value="Cdc37"/>
</dbReference>
<name>A0A9W9BUE5_9PLEO</name>
<dbReference type="Pfam" id="PF08565">
    <property type="entry name" value="CDC37_M"/>
    <property type="match status" value="1"/>
</dbReference>
<dbReference type="PANTHER" id="PTHR12800">
    <property type="entry name" value="CDC37-RELATED"/>
    <property type="match status" value="1"/>
</dbReference>
<feature type="compositionally biased region" description="Acidic residues" evidence="6">
    <location>
        <begin position="382"/>
        <end position="393"/>
    </location>
</feature>
<evidence type="ECO:0000256" key="5">
    <source>
        <dbReference type="ARBA" id="ARBA00031396"/>
    </source>
</evidence>
<keyword evidence="3" id="KW-0963">Cytoplasm</keyword>
<feature type="region of interest" description="Disordered" evidence="6">
    <location>
        <begin position="341"/>
        <end position="393"/>
    </location>
</feature>
<evidence type="ECO:0000256" key="3">
    <source>
        <dbReference type="ARBA" id="ARBA00022490"/>
    </source>
</evidence>
<comment type="subcellular location">
    <subcellularLocation>
        <location evidence="1">Cytoplasm</location>
    </subcellularLocation>
</comment>
<dbReference type="InterPro" id="IPR013855">
    <property type="entry name" value="Cdc37_N_dom"/>
</dbReference>
<dbReference type="InterPro" id="IPR038189">
    <property type="entry name" value="Cdc37_Hsp90-bd_sf"/>
</dbReference>
<protein>
    <recommendedName>
        <fullName evidence="5">Hsp90 chaperone protein kinase-targeting subunit</fullName>
    </recommendedName>
</protein>
<dbReference type="Gene3D" id="1.10.1040.10">
    <property type="entry name" value="N-(1-d-carboxylethyl)-l-norvaline Dehydrogenase, domain 2"/>
    <property type="match status" value="1"/>
</dbReference>
<dbReference type="AlphaFoldDB" id="A0A9W9BUE5"/>
<comment type="caution">
    <text evidence="10">The sequence shown here is derived from an EMBL/GenBank/DDBJ whole genome shotgun (WGS) entry which is preliminary data.</text>
</comment>
<feature type="region of interest" description="Disordered" evidence="6">
    <location>
        <begin position="623"/>
        <end position="651"/>
    </location>
</feature>